<evidence type="ECO:0000256" key="5">
    <source>
        <dbReference type="ARBA" id="ARBA00022723"/>
    </source>
</evidence>
<dbReference type="SUPFAM" id="SSF55811">
    <property type="entry name" value="Nudix"/>
    <property type="match status" value="1"/>
</dbReference>
<dbReference type="GO" id="GO:0044716">
    <property type="term" value="F:8-oxo-GDP phosphatase activity"/>
    <property type="evidence" value="ECO:0007669"/>
    <property type="project" value="TreeGrafter"/>
</dbReference>
<keyword evidence="14" id="KW-1185">Reference proteome</keyword>
<dbReference type="Pfam" id="PF14815">
    <property type="entry name" value="NUDIX_4"/>
    <property type="match status" value="1"/>
</dbReference>
<evidence type="ECO:0000313" key="14">
    <source>
        <dbReference type="Proteomes" id="UP000612055"/>
    </source>
</evidence>
<evidence type="ECO:0000256" key="2">
    <source>
        <dbReference type="ARBA" id="ARBA00005582"/>
    </source>
</evidence>
<dbReference type="InterPro" id="IPR047127">
    <property type="entry name" value="MutT-like"/>
</dbReference>
<accession>A0A836BTX0</accession>
<evidence type="ECO:0000259" key="12">
    <source>
        <dbReference type="PROSITE" id="PS51462"/>
    </source>
</evidence>
<dbReference type="OrthoDB" id="276276at2759"/>
<evidence type="ECO:0000256" key="3">
    <source>
        <dbReference type="ARBA" id="ARBA00022457"/>
    </source>
</evidence>
<proteinExistence type="inferred from homology"/>
<keyword evidence="9" id="KW-0234">DNA repair</keyword>
<reference evidence="13" key="1">
    <citation type="journal article" date="2020" name="bioRxiv">
        <title>Comparative genomics of Chlamydomonas.</title>
        <authorList>
            <person name="Craig R.J."/>
            <person name="Hasan A.R."/>
            <person name="Ness R.W."/>
            <person name="Keightley P.D."/>
        </authorList>
    </citation>
    <scope>NUCLEOTIDE SEQUENCE</scope>
    <source>
        <strain evidence="13">CCAP 11/70</strain>
    </source>
</reference>
<evidence type="ECO:0000256" key="6">
    <source>
        <dbReference type="ARBA" id="ARBA00022763"/>
    </source>
</evidence>
<evidence type="ECO:0000256" key="8">
    <source>
        <dbReference type="ARBA" id="ARBA00022842"/>
    </source>
</evidence>
<dbReference type="Gene3D" id="3.90.79.10">
    <property type="entry name" value="Nucleoside Triphosphate Pyrophosphohydrolase"/>
    <property type="match status" value="1"/>
</dbReference>
<dbReference type="PANTHER" id="PTHR47707:SF1">
    <property type="entry name" value="NUDIX HYDROLASE FAMILY PROTEIN"/>
    <property type="match status" value="1"/>
</dbReference>
<dbReference type="GO" id="GO:0035539">
    <property type="term" value="F:8-oxo-7,8-dihydrodeoxyguanosine triphosphate pyrophosphatase activity"/>
    <property type="evidence" value="ECO:0007669"/>
    <property type="project" value="UniProtKB-EC"/>
</dbReference>
<dbReference type="GO" id="GO:0046872">
    <property type="term" value="F:metal ion binding"/>
    <property type="evidence" value="ECO:0007669"/>
    <property type="project" value="UniProtKB-KW"/>
</dbReference>
<dbReference type="Proteomes" id="UP000612055">
    <property type="component" value="Unassembled WGS sequence"/>
</dbReference>
<keyword evidence="7" id="KW-0378">Hydrolase</keyword>
<dbReference type="GO" id="GO:0008413">
    <property type="term" value="F:8-oxo-7,8-dihydroguanosine triphosphate pyrophosphatase activity"/>
    <property type="evidence" value="ECO:0007669"/>
    <property type="project" value="TreeGrafter"/>
</dbReference>
<gene>
    <name evidence="13" type="ORF">HYH03_014035</name>
</gene>
<evidence type="ECO:0000256" key="10">
    <source>
        <dbReference type="ARBA" id="ARBA00035861"/>
    </source>
</evidence>
<dbReference type="PRINTS" id="PR00502">
    <property type="entry name" value="NUDIXFAMILY"/>
</dbReference>
<dbReference type="PROSITE" id="PS00893">
    <property type="entry name" value="NUDIX_BOX"/>
    <property type="match status" value="1"/>
</dbReference>
<dbReference type="CDD" id="cd03425">
    <property type="entry name" value="NUDIX_MutT_NudA_like"/>
    <property type="match status" value="1"/>
</dbReference>
<dbReference type="GO" id="GO:0006281">
    <property type="term" value="P:DNA repair"/>
    <property type="evidence" value="ECO:0007669"/>
    <property type="project" value="UniProtKB-KW"/>
</dbReference>
<keyword evidence="5" id="KW-0479">Metal-binding</keyword>
<keyword evidence="4" id="KW-0235">DNA replication</keyword>
<evidence type="ECO:0000313" key="13">
    <source>
        <dbReference type="EMBL" id="KAG2487318.1"/>
    </source>
</evidence>
<keyword evidence="6" id="KW-0227">DNA damage</keyword>
<dbReference type="PROSITE" id="PS51462">
    <property type="entry name" value="NUDIX"/>
    <property type="match status" value="1"/>
</dbReference>
<keyword evidence="8" id="KW-0460">Magnesium</keyword>
<evidence type="ECO:0000256" key="1">
    <source>
        <dbReference type="ARBA" id="ARBA00001946"/>
    </source>
</evidence>
<organism evidence="13 14">
    <name type="scientific">Edaphochlamys debaryana</name>
    <dbReference type="NCBI Taxonomy" id="47281"/>
    <lineage>
        <taxon>Eukaryota</taxon>
        <taxon>Viridiplantae</taxon>
        <taxon>Chlorophyta</taxon>
        <taxon>core chlorophytes</taxon>
        <taxon>Chlorophyceae</taxon>
        <taxon>CS clade</taxon>
        <taxon>Chlamydomonadales</taxon>
        <taxon>Chlamydomonadales incertae sedis</taxon>
        <taxon>Edaphochlamys</taxon>
    </lineage>
</organism>
<evidence type="ECO:0000256" key="7">
    <source>
        <dbReference type="ARBA" id="ARBA00022801"/>
    </source>
</evidence>
<keyword evidence="3" id="KW-0515">Mutator protein</keyword>
<dbReference type="InterPro" id="IPR020084">
    <property type="entry name" value="NUDIX_hydrolase_CS"/>
</dbReference>
<dbReference type="InterPro" id="IPR015797">
    <property type="entry name" value="NUDIX_hydrolase-like_dom_sf"/>
</dbReference>
<evidence type="ECO:0000256" key="11">
    <source>
        <dbReference type="ARBA" id="ARBA00038905"/>
    </source>
</evidence>
<dbReference type="InterPro" id="IPR020476">
    <property type="entry name" value="Nudix_hydrolase"/>
</dbReference>
<dbReference type="AlphaFoldDB" id="A0A836BTX0"/>
<dbReference type="EC" id="3.6.1.55" evidence="11"/>
<protein>
    <recommendedName>
        <fullName evidence="11">8-oxo-dGTP diphosphatase</fullName>
        <ecNumber evidence="11">3.6.1.55</ecNumber>
    </recommendedName>
</protein>
<dbReference type="GO" id="GO:0006260">
    <property type="term" value="P:DNA replication"/>
    <property type="evidence" value="ECO:0007669"/>
    <property type="project" value="UniProtKB-KW"/>
</dbReference>
<dbReference type="InterPro" id="IPR029119">
    <property type="entry name" value="MutY_C"/>
</dbReference>
<comment type="cofactor">
    <cofactor evidence="1">
        <name>Mg(2+)</name>
        <dbReference type="ChEBI" id="CHEBI:18420"/>
    </cofactor>
</comment>
<name>A0A836BTX0_9CHLO</name>
<comment type="caution">
    <text evidence="13">The sequence shown here is derived from an EMBL/GenBank/DDBJ whole genome shotgun (WGS) entry which is preliminary data.</text>
</comment>
<evidence type="ECO:0000256" key="4">
    <source>
        <dbReference type="ARBA" id="ARBA00022705"/>
    </source>
</evidence>
<comment type="similarity">
    <text evidence="2">Belongs to the Nudix hydrolase family.</text>
</comment>
<dbReference type="EMBL" id="JAEHOE010000098">
    <property type="protein sequence ID" value="KAG2487318.1"/>
    <property type="molecule type" value="Genomic_DNA"/>
</dbReference>
<comment type="catalytic activity">
    <reaction evidence="10">
        <text>8-oxo-dGTP + H2O = 8-oxo-dGMP + diphosphate + H(+)</text>
        <dbReference type="Rhea" id="RHEA:31575"/>
        <dbReference type="ChEBI" id="CHEBI:15377"/>
        <dbReference type="ChEBI" id="CHEBI:15378"/>
        <dbReference type="ChEBI" id="CHEBI:33019"/>
        <dbReference type="ChEBI" id="CHEBI:63224"/>
        <dbReference type="ChEBI" id="CHEBI:77896"/>
        <dbReference type="EC" id="3.6.1.55"/>
    </reaction>
</comment>
<evidence type="ECO:0000256" key="9">
    <source>
        <dbReference type="ARBA" id="ARBA00023204"/>
    </source>
</evidence>
<dbReference type="PANTHER" id="PTHR47707">
    <property type="entry name" value="8-OXO-DGTP DIPHOSPHATASE"/>
    <property type="match status" value="1"/>
</dbReference>
<sequence length="222" mass="21683">MDPDNSGAATAAPGAGGGGSGGVKLVLVVGVALLDDPAVPNHQPTPKPATAEAAASAAAPLASPAAGAAAAASGAGATTTRASGDSYGGDGGSGGCSGSGRPVRVLLAQRPPGKANAGLWEFPGGKVDAGETPEAALVRELSEELGIAVQPHDLQPLSFVSHAYPTFHLLMPLYACRRWSGEPAGQEGQAVVWASAEQLGAYPLTPADVPLVPAVLAAMRGA</sequence>
<dbReference type="GO" id="GO:0044715">
    <property type="term" value="F:8-oxo-dGDP phosphatase activity"/>
    <property type="evidence" value="ECO:0007669"/>
    <property type="project" value="TreeGrafter"/>
</dbReference>
<feature type="domain" description="Nudix hydrolase" evidence="12">
    <location>
        <begin position="88"/>
        <end position="217"/>
    </location>
</feature>
<dbReference type="FunFam" id="3.90.79.10:FF:000014">
    <property type="entry name" value="8-oxo-dGTP diphosphatase MutT"/>
    <property type="match status" value="1"/>
</dbReference>
<dbReference type="InterPro" id="IPR000086">
    <property type="entry name" value="NUDIX_hydrolase_dom"/>
</dbReference>